<reference evidence="9 10" key="1">
    <citation type="submission" date="2018-06" db="EMBL/GenBank/DDBJ databases">
        <title>Genomic Encyclopedia of Type Strains, Phase IV (KMG-IV): sequencing the most valuable type-strain genomes for metagenomic binning, comparative biology and taxonomic classification.</title>
        <authorList>
            <person name="Goeker M."/>
        </authorList>
    </citation>
    <scope>NUCLEOTIDE SEQUENCE [LARGE SCALE GENOMIC DNA]</scope>
    <source>
        <strain evidence="9 10">DSM 25520</strain>
    </source>
</reference>
<feature type="transmembrane region" description="Helical" evidence="8">
    <location>
        <begin position="330"/>
        <end position="351"/>
    </location>
</feature>
<feature type="transmembrane region" description="Helical" evidence="8">
    <location>
        <begin position="233"/>
        <end position="255"/>
    </location>
</feature>
<dbReference type="Pfam" id="PF03595">
    <property type="entry name" value="SLAC1"/>
    <property type="match status" value="1"/>
</dbReference>
<feature type="transmembrane region" description="Helical" evidence="8">
    <location>
        <begin position="267"/>
        <end position="287"/>
    </location>
</feature>
<dbReference type="InterPro" id="IPR038665">
    <property type="entry name" value="Voltage-dep_anion_channel_sf"/>
</dbReference>
<keyword evidence="5 8" id="KW-0812">Transmembrane</keyword>
<dbReference type="EMBL" id="QNRQ01000002">
    <property type="protein sequence ID" value="RBP42011.1"/>
    <property type="molecule type" value="Genomic_DNA"/>
</dbReference>
<feature type="transmembrane region" description="Helical" evidence="8">
    <location>
        <begin position="156"/>
        <end position="177"/>
    </location>
</feature>
<comment type="caution">
    <text evidence="9">The sequence shown here is derived from an EMBL/GenBank/DDBJ whole genome shotgun (WGS) entry which is preliminary data.</text>
</comment>
<feature type="transmembrane region" description="Helical" evidence="8">
    <location>
        <begin position="57"/>
        <end position="79"/>
    </location>
</feature>
<accession>A0A366HIN7</accession>
<evidence type="ECO:0000256" key="5">
    <source>
        <dbReference type="ARBA" id="ARBA00022692"/>
    </source>
</evidence>
<protein>
    <submittedName>
        <fullName evidence="9">Tellurite resistance protein TehA-like permease</fullName>
    </submittedName>
</protein>
<dbReference type="AlphaFoldDB" id="A0A366HIN7"/>
<feature type="transmembrane region" description="Helical" evidence="8">
    <location>
        <begin position="189"/>
        <end position="212"/>
    </location>
</feature>
<proteinExistence type="inferred from homology"/>
<keyword evidence="6 8" id="KW-1133">Transmembrane helix</keyword>
<keyword evidence="4" id="KW-1003">Cell membrane</keyword>
<dbReference type="Gene3D" id="1.50.10.150">
    <property type="entry name" value="Voltage-dependent anion channel"/>
    <property type="match status" value="1"/>
</dbReference>
<dbReference type="RefSeq" id="WP_211317215.1">
    <property type="nucleotide sequence ID" value="NZ_JACCEU010000002.1"/>
</dbReference>
<feature type="transmembrane region" description="Helical" evidence="8">
    <location>
        <begin position="299"/>
        <end position="318"/>
    </location>
</feature>
<evidence type="ECO:0000256" key="3">
    <source>
        <dbReference type="ARBA" id="ARBA00022448"/>
    </source>
</evidence>
<evidence type="ECO:0000256" key="7">
    <source>
        <dbReference type="ARBA" id="ARBA00023136"/>
    </source>
</evidence>
<dbReference type="PANTHER" id="PTHR31686">
    <property type="match status" value="1"/>
</dbReference>
<evidence type="ECO:0000256" key="2">
    <source>
        <dbReference type="ARBA" id="ARBA00008566"/>
    </source>
</evidence>
<evidence type="ECO:0000313" key="10">
    <source>
        <dbReference type="Proteomes" id="UP000253628"/>
    </source>
</evidence>
<gene>
    <name evidence="9" type="ORF">DFR37_102395</name>
</gene>
<dbReference type="InterPro" id="IPR051629">
    <property type="entry name" value="Sulfite_efflux_TDT"/>
</dbReference>
<comment type="subcellular location">
    <subcellularLocation>
        <location evidence="1">Cell membrane</location>
        <topology evidence="1">Multi-pass membrane protein</topology>
    </subcellularLocation>
</comment>
<dbReference type="PANTHER" id="PTHR31686:SF1">
    <property type="entry name" value="SULFITE EFFLUX PUMP SSU1"/>
    <property type="match status" value="1"/>
</dbReference>
<dbReference type="GO" id="GO:0005886">
    <property type="term" value="C:plasma membrane"/>
    <property type="evidence" value="ECO:0007669"/>
    <property type="project" value="UniProtKB-SubCell"/>
</dbReference>
<dbReference type="GO" id="GO:0000319">
    <property type="term" value="F:sulfite transmembrane transporter activity"/>
    <property type="evidence" value="ECO:0007669"/>
    <property type="project" value="TreeGrafter"/>
</dbReference>
<comment type="similarity">
    <text evidence="2">Belongs to the tellurite-resistance/dicarboxylate transporter (TDT) family.</text>
</comment>
<sequence>MSLRFSGRRSAVHSGLRPGKASALAAMSPAYFGVVMATGIVSLAADMMGMASLAQALFGLNVVLYAGLWVLTLVRAVCYSQRFFSDLFDHVRAWGFFTMVAASCILGEQFLGLAANEIMGWALWAVSLLLWCGLTYTVFVALIIKTSKPSIRRGIHGGWLLAVVATQALASLTILLVPQAGAAYKDGLAFFSLTMWLWGGMLYIWMAALIFYRDMFFRFAPADLVPPYWINMGAMAISALTGTSLITLAAQVPYLTEFAGFLKGFTVLFWATGTWWIPMLVVLELWRHGYKHFPLKYDALYWGAVFPLGMYAASTHQVGAALGLDFLRPIATVFLYLALAAWALTFAAWVVTAARRLRRSPWL</sequence>
<keyword evidence="7 8" id="KW-0472">Membrane</keyword>
<dbReference type="Proteomes" id="UP000253628">
    <property type="component" value="Unassembled WGS sequence"/>
</dbReference>
<feature type="transmembrane region" description="Helical" evidence="8">
    <location>
        <begin position="91"/>
        <end position="115"/>
    </location>
</feature>
<name>A0A366HIN7_9BURK</name>
<keyword evidence="10" id="KW-1185">Reference proteome</keyword>
<dbReference type="InterPro" id="IPR004695">
    <property type="entry name" value="SLAC1/Mae1/Ssu1/TehA"/>
</dbReference>
<feature type="transmembrane region" description="Helical" evidence="8">
    <location>
        <begin position="21"/>
        <end position="45"/>
    </location>
</feature>
<evidence type="ECO:0000256" key="1">
    <source>
        <dbReference type="ARBA" id="ARBA00004651"/>
    </source>
</evidence>
<evidence type="ECO:0000256" key="6">
    <source>
        <dbReference type="ARBA" id="ARBA00022989"/>
    </source>
</evidence>
<evidence type="ECO:0000313" key="9">
    <source>
        <dbReference type="EMBL" id="RBP42011.1"/>
    </source>
</evidence>
<keyword evidence="3" id="KW-0813">Transport</keyword>
<dbReference type="CDD" id="cd09319">
    <property type="entry name" value="TDT_like_1"/>
    <property type="match status" value="1"/>
</dbReference>
<evidence type="ECO:0000256" key="8">
    <source>
        <dbReference type="SAM" id="Phobius"/>
    </source>
</evidence>
<feature type="transmembrane region" description="Helical" evidence="8">
    <location>
        <begin position="121"/>
        <end position="144"/>
    </location>
</feature>
<evidence type="ECO:0000256" key="4">
    <source>
        <dbReference type="ARBA" id="ARBA00022475"/>
    </source>
</evidence>
<organism evidence="9 10">
    <name type="scientific">Eoetvoesiella caeni</name>
    <dbReference type="NCBI Taxonomy" id="645616"/>
    <lineage>
        <taxon>Bacteria</taxon>
        <taxon>Pseudomonadati</taxon>
        <taxon>Pseudomonadota</taxon>
        <taxon>Betaproteobacteria</taxon>
        <taxon>Burkholderiales</taxon>
        <taxon>Alcaligenaceae</taxon>
        <taxon>Eoetvoesiella</taxon>
    </lineage>
</organism>